<gene>
    <name evidence="11" type="primary">rnhA</name>
    <name evidence="14" type="ORF">M998_2880</name>
</gene>
<keyword evidence="10 11" id="KW-0460">Magnesium</keyword>
<keyword evidence="6 11" id="KW-0540">Nuclease</keyword>
<dbReference type="NCBIfam" id="NF001236">
    <property type="entry name" value="PRK00203.1"/>
    <property type="match status" value="1"/>
</dbReference>
<comment type="subcellular location">
    <subcellularLocation>
        <location evidence="2 11">Cytoplasm</location>
    </subcellularLocation>
</comment>
<dbReference type="PROSITE" id="PS50879">
    <property type="entry name" value="RNASE_H_1"/>
    <property type="match status" value="1"/>
</dbReference>
<dbReference type="Pfam" id="PF00075">
    <property type="entry name" value="RNase_H"/>
    <property type="match status" value="1"/>
</dbReference>
<feature type="binding site" evidence="11">
    <location>
        <position position="48"/>
    </location>
    <ligand>
        <name>Mg(2+)</name>
        <dbReference type="ChEBI" id="CHEBI:18420"/>
        <label>1</label>
    </ligand>
</feature>
<dbReference type="GO" id="GO:0003676">
    <property type="term" value="F:nucleic acid binding"/>
    <property type="evidence" value="ECO:0007669"/>
    <property type="project" value="InterPro"/>
</dbReference>
<dbReference type="PANTHER" id="PTHR10642">
    <property type="entry name" value="RIBONUCLEASE H1"/>
    <property type="match status" value="1"/>
</dbReference>
<dbReference type="FunFam" id="3.30.420.10:FF:000008">
    <property type="entry name" value="Ribonuclease H"/>
    <property type="match status" value="1"/>
</dbReference>
<evidence type="ECO:0000256" key="5">
    <source>
        <dbReference type="ARBA" id="ARBA00022490"/>
    </source>
</evidence>
<keyword evidence="5 11" id="KW-0963">Cytoplasm</keyword>
<dbReference type="InterPro" id="IPR002156">
    <property type="entry name" value="RNaseH_domain"/>
</dbReference>
<feature type="binding site" evidence="11">
    <location>
        <position position="10"/>
    </location>
    <ligand>
        <name>Mg(2+)</name>
        <dbReference type="ChEBI" id="CHEBI:18420"/>
        <label>2</label>
    </ligand>
</feature>
<evidence type="ECO:0000256" key="2">
    <source>
        <dbReference type="ARBA" id="ARBA00004496"/>
    </source>
</evidence>
<proteinExistence type="inferred from homology"/>
<name>A0A1B7JP82_9GAMM</name>
<comment type="similarity">
    <text evidence="3 11">Belongs to the RNase H family.</text>
</comment>
<dbReference type="EMBL" id="LXEW01000040">
    <property type="protein sequence ID" value="OAT49716.1"/>
    <property type="molecule type" value="Genomic_DNA"/>
</dbReference>
<dbReference type="GO" id="GO:0043137">
    <property type="term" value="P:DNA replication, removal of RNA primer"/>
    <property type="evidence" value="ECO:0007669"/>
    <property type="project" value="TreeGrafter"/>
</dbReference>
<evidence type="ECO:0000256" key="6">
    <source>
        <dbReference type="ARBA" id="ARBA00022722"/>
    </source>
</evidence>
<dbReference type="HAMAP" id="MF_00042">
    <property type="entry name" value="RNase_H"/>
    <property type="match status" value="1"/>
</dbReference>
<accession>A0A1B7JP82</accession>
<dbReference type="PATRIC" id="fig|1354272.4.peg.2942"/>
<feature type="region of interest" description="Disordered" evidence="12">
    <location>
        <begin position="137"/>
        <end position="156"/>
    </location>
</feature>
<evidence type="ECO:0000259" key="13">
    <source>
        <dbReference type="PROSITE" id="PS50879"/>
    </source>
</evidence>
<keyword evidence="7 11" id="KW-0479">Metal-binding</keyword>
<protein>
    <recommendedName>
        <fullName evidence="11">Ribonuclease H</fullName>
        <shortName evidence="11">RNase H</shortName>
        <ecNumber evidence="11">3.1.26.4</ecNumber>
    </recommendedName>
</protein>
<evidence type="ECO:0000256" key="8">
    <source>
        <dbReference type="ARBA" id="ARBA00022759"/>
    </source>
</evidence>
<comment type="catalytic activity">
    <reaction evidence="1 11">
        <text>Endonucleolytic cleavage to 5'-phosphomonoester.</text>
        <dbReference type="EC" id="3.1.26.4"/>
    </reaction>
</comment>
<organism evidence="14 15">
    <name type="scientific">Providencia heimbachae ATCC 35613</name>
    <dbReference type="NCBI Taxonomy" id="1354272"/>
    <lineage>
        <taxon>Bacteria</taxon>
        <taxon>Pseudomonadati</taxon>
        <taxon>Pseudomonadota</taxon>
        <taxon>Gammaproteobacteria</taxon>
        <taxon>Enterobacterales</taxon>
        <taxon>Morganellaceae</taxon>
        <taxon>Providencia</taxon>
    </lineage>
</organism>
<comment type="subunit">
    <text evidence="4 11">Monomer.</text>
</comment>
<dbReference type="CDD" id="cd09278">
    <property type="entry name" value="RNase_HI_prokaryote_like"/>
    <property type="match status" value="1"/>
</dbReference>
<evidence type="ECO:0000256" key="1">
    <source>
        <dbReference type="ARBA" id="ARBA00000077"/>
    </source>
</evidence>
<keyword evidence="15" id="KW-1185">Reference proteome</keyword>
<feature type="binding site" evidence="11">
    <location>
        <position position="10"/>
    </location>
    <ligand>
        <name>Mg(2+)</name>
        <dbReference type="ChEBI" id="CHEBI:18420"/>
        <label>1</label>
    </ligand>
</feature>
<dbReference type="GO" id="GO:0005737">
    <property type="term" value="C:cytoplasm"/>
    <property type="evidence" value="ECO:0007669"/>
    <property type="project" value="UniProtKB-SubCell"/>
</dbReference>
<evidence type="ECO:0000256" key="3">
    <source>
        <dbReference type="ARBA" id="ARBA00005300"/>
    </source>
</evidence>
<reference evidence="14 15" key="1">
    <citation type="submission" date="2016-04" db="EMBL/GenBank/DDBJ databases">
        <title>ATOL: Assembling a taxonomically balanced genome-scale reconstruction of the evolutionary history of the Enterobacteriaceae.</title>
        <authorList>
            <person name="Plunkett G.III."/>
            <person name="Neeno-Eckwall E.C."/>
            <person name="Glasner J.D."/>
            <person name="Perna N.T."/>
        </authorList>
    </citation>
    <scope>NUCLEOTIDE SEQUENCE [LARGE SCALE GENOMIC DNA]</scope>
    <source>
        <strain evidence="14 15">ATCC 35613</strain>
    </source>
</reference>
<dbReference type="EC" id="3.1.26.4" evidence="11"/>
<dbReference type="Gene3D" id="3.30.420.10">
    <property type="entry name" value="Ribonuclease H-like superfamily/Ribonuclease H"/>
    <property type="match status" value="1"/>
</dbReference>
<feature type="domain" description="RNase H type-1" evidence="13">
    <location>
        <begin position="1"/>
        <end position="142"/>
    </location>
</feature>
<dbReference type="InterPro" id="IPR036397">
    <property type="entry name" value="RNaseH_sf"/>
</dbReference>
<feature type="binding site" evidence="11">
    <location>
        <position position="70"/>
    </location>
    <ligand>
        <name>Mg(2+)</name>
        <dbReference type="ChEBI" id="CHEBI:18420"/>
        <label>1</label>
    </ligand>
</feature>
<evidence type="ECO:0000313" key="15">
    <source>
        <dbReference type="Proteomes" id="UP000078224"/>
    </source>
</evidence>
<comment type="cofactor">
    <cofactor evidence="11">
        <name>Mg(2+)</name>
        <dbReference type="ChEBI" id="CHEBI:18420"/>
    </cofactor>
    <text evidence="11">Binds 1 Mg(2+) ion per subunit. May bind a second metal ion at a regulatory site, or after substrate binding.</text>
</comment>
<dbReference type="AlphaFoldDB" id="A0A1B7JP82"/>
<evidence type="ECO:0000256" key="12">
    <source>
        <dbReference type="SAM" id="MobiDB-lite"/>
    </source>
</evidence>
<keyword evidence="9 11" id="KW-0378">Hydrolase</keyword>
<evidence type="ECO:0000256" key="9">
    <source>
        <dbReference type="ARBA" id="ARBA00022801"/>
    </source>
</evidence>
<evidence type="ECO:0000256" key="11">
    <source>
        <dbReference type="HAMAP-Rule" id="MF_00042"/>
    </source>
</evidence>
<dbReference type="RefSeq" id="WP_068439381.1">
    <property type="nucleotide sequence ID" value="NZ_LXEW01000040.1"/>
</dbReference>
<evidence type="ECO:0000256" key="10">
    <source>
        <dbReference type="ARBA" id="ARBA00022842"/>
    </source>
</evidence>
<dbReference type="InterPro" id="IPR050092">
    <property type="entry name" value="RNase_H"/>
</dbReference>
<comment type="caution">
    <text evidence="14">The sequence shown here is derived from an EMBL/GenBank/DDBJ whole genome shotgun (WGS) entry which is preliminary data.</text>
</comment>
<dbReference type="OrthoDB" id="7845843at2"/>
<dbReference type="SUPFAM" id="SSF53098">
    <property type="entry name" value="Ribonuclease H-like"/>
    <property type="match status" value="1"/>
</dbReference>
<keyword evidence="8 11" id="KW-0255">Endonuclease</keyword>
<dbReference type="Proteomes" id="UP000078224">
    <property type="component" value="Unassembled WGS sequence"/>
</dbReference>
<feature type="binding site" evidence="11">
    <location>
        <position position="134"/>
    </location>
    <ligand>
        <name>Mg(2+)</name>
        <dbReference type="ChEBI" id="CHEBI:18420"/>
        <label>2</label>
    </ligand>
</feature>
<dbReference type="PANTHER" id="PTHR10642:SF26">
    <property type="entry name" value="RIBONUCLEASE H1"/>
    <property type="match status" value="1"/>
</dbReference>
<dbReference type="GO" id="GO:0000287">
    <property type="term" value="F:magnesium ion binding"/>
    <property type="evidence" value="ECO:0007669"/>
    <property type="project" value="UniProtKB-UniRule"/>
</dbReference>
<dbReference type="InterPro" id="IPR022892">
    <property type="entry name" value="RNaseHI"/>
</dbReference>
<comment type="function">
    <text evidence="11">Endonuclease that specifically degrades the RNA of RNA-DNA hybrids.</text>
</comment>
<sequence length="156" mass="17720">MTKQVEIFTDGSCLGNPGPGGYGVVLRYQQHEKTLSDGFFLTTNNRMELLGAIVALESLSRPCDIILTTDSQYVRQGITQWIHNWKRRQWRKADKSPVVNVDLWKRLDEAIVGHTIDWRWVKGHAGHPENEKCDELARLAASSPTKEDTGYQPAQE</sequence>
<dbReference type="GO" id="GO:0004523">
    <property type="term" value="F:RNA-DNA hybrid ribonuclease activity"/>
    <property type="evidence" value="ECO:0007669"/>
    <property type="project" value="UniProtKB-UniRule"/>
</dbReference>
<evidence type="ECO:0000313" key="14">
    <source>
        <dbReference type="EMBL" id="OAT49716.1"/>
    </source>
</evidence>
<evidence type="ECO:0000256" key="4">
    <source>
        <dbReference type="ARBA" id="ARBA00011245"/>
    </source>
</evidence>
<evidence type="ECO:0000256" key="7">
    <source>
        <dbReference type="ARBA" id="ARBA00022723"/>
    </source>
</evidence>
<dbReference type="InterPro" id="IPR012337">
    <property type="entry name" value="RNaseH-like_sf"/>
</dbReference>